<evidence type="ECO:0000256" key="1">
    <source>
        <dbReference type="ARBA" id="ARBA00022664"/>
    </source>
</evidence>
<dbReference type="SUPFAM" id="SSF54928">
    <property type="entry name" value="RNA-binding domain, RBD"/>
    <property type="match status" value="1"/>
</dbReference>
<dbReference type="PROSITE" id="PS50102">
    <property type="entry name" value="RRM"/>
    <property type="match status" value="2"/>
</dbReference>
<organism evidence="7 8">
    <name type="scientific">Brassica napus</name>
    <name type="common">Rape</name>
    <dbReference type="NCBI Taxonomy" id="3708"/>
    <lineage>
        <taxon>Eukaryota</taxon>
        <taxon>Viridiplantae</taxon>
        <taxon>Streptophyta</taxon>
        <taxon>Embryophyta</taxon>
        <taxon>Tracheophyta</taxon>
        <taxon>Spermatophyta</taxon>
        <taxon>Magnoliopsida</taxon>
        <taxon>eudicotyledons</taxon>
        <taxon>Gunneridae</taxon>
        <taxon>Pentapetalae</taxon>
        <taxon>rosids</taxon>
        <taxon>malvids</taxon>
        <taxon>Brassicales</taxon>
        <taxon>Brassicaceae</taxon>
        <taxon>Brassiceae</taxon>
        <taxon>Brassica</taxon>
    </lineage>
</organism>
<dbReference type="PANTHER" id="PTHR47640">
    <property type="entry name" value="TRNA SELENOCYSTEINE 1-ASSOCIATED PROTEIN 1-RELATED-RELATED"/>
    <property type="match status" value="1"/>
</dbReference>
<evidence type="ECO:0000313" key="7">
    <source>
        <dbReference type="EMBL" id="KAH0935374.1"/>
    </source>
</evidence>
<dbReference type="InterPro" id="IPR035979">
    <property type="entry name" value="RBD_domain_sf"/>
</dbReference>
<feature type="region of interest" description="Disordered" evidence="4">
    <location>
        <begin position="413"/>
        <end position="432"/>
    </location>
</feature>
<gene>
    <name evidence="7" type="ORF">HID58_012491</name>
</gene>
<dbReference type="Proteomes" id="UP000824890">
    <property type="component" value="Unassembled WGS sequence"/>
</dbReference>
<sequence length="607" mass="70098">MFKHLSRNPLDHRRRLLLREMADDLFRRNRPFNQLDDFYTDWSRHVTERCLPTLRDFPTDAKNKAVLGDIHSYYDTLNHYANKNTILYFLLPSWRSNSLETPILLLGDINPLLFTSLVQSFIDDVGLSQDRIRTFSTLAAWEDLSLQLETTINETVSRLLREMREAQDGFIRRFSDKWVSSFRDSQSGTVVMETATSVTTDEEGGGAAIMEELVRMFREANQLRMSVITDIAGVLNMNQKVLFLESVCKLLSGFKHQDNAFQNSLFGYNLINQQLPPDDDNLFKPPHPSEEVNAHHNYHPQPMVQPQYPPLLPPDDHQLFRPFDPSGLVHQNNNPPPMMQPQYPPLLPPYGHQLFRPFDPSGFFIVQYYLPPMMQQRPPPPTYQYARPFPRHGQLFPPFAPFGVVLGAHHNFHPHAPQPPPPPMAQHQQHAPEQDHVIYVGNLAPWATRELLLQRFSRYHSARDAKICVDQGSGATYGFVSFADVREKDQAFQNSLFDNLLIRQPMMQQHDAPQRPPPPMNQHQQDHVIYVGNLAPEATDDLLLERFKCNYHSPKEAKICFDGRSGATYGFVSFEDEREKWDAMKVMNRKIFLDRQMHIGPAAKNSI</sequence>
<comment type="caution">
    <text evidence="7">The sequence shown here is derived from an EMBL/GenBank/DDBJ whole genome shotgun (WGS) entry which is preliminary data.</text>
</comment>
<name>A0ABQ8E186_BRANA</name>
<evidence type="ECO:0000256" key="4">
    <source>
        <dbReference type="SAM" id="MobiDB-lite"/>
    </source>
</evidence>
<evidence type="ECO:0000313" key="8">
    <source>
        <dbReference type="Proteomes" id="UP000824890"/>
    </source>
</evidence>
<dbReference type="InterPro" id="IPR012677">
    <property type="entry name" value="Nucleotide-bd_a/b_plait_sf"/>
</dbReference>
<protein>
    <recommendedName>
        <fullName evidence="9">RRM domain-containing protein</fullName>
    </recommendedName>
</protein>
<dbReference type="Pfam" id="PF00076">
    <property type="entry name" value="RRM_1"/>
    <property type="match status" value="2"/>
</dbReference>
<dbReference type="PANTHER" id="PTHR47640:SF48">
    <property type="entry name" value="POLYADENYLATE-BINDING PROTEIN RBP45B"/>
    <property type="match status" value="1"/>
</dbReference>
<feature type="domain" description="DOG1" evidence="6">
    <location>
        <begin position="32"/>
        <end position="264"/>
    </location>
</feature>
<dbReference type="SMART" id="SM00360">
    <property type="entry name" value="RRM"/>
    <property type="match status" value="2"/>
</dbReference>
<keyword evidence="8" id="KW-1185">Reference proteome</keyword>
<dbReference type="Gene3D" id="3.30.70.330">
    <property type="match status" value="2"/>
</dbReference>
<dbReference type="EMBL" id="JAGKQM010000003">
    <property type="protein sequence ID" value="KAH0935374.1"/>
    <property type="molecule type" value="Genomic_DNA"/>
</dbReference>
<keyword evidence="1" id="KW-0507">mRNA processing</keyword>
<dbReference type="InterPro" id="IPR025422">
    <property type="entry name" value="TGA_domain"/>
</dbReference>
<accession>A0ABQ8E186</accession>
<proteinExistence type="predicted"/>
<reference evidence="7 8" key="1">
    <citation type="submission" date="2021-05" db="EMBL/GenBank/DDBJ databases">
        <title>Genome Assembly of Synthetic Allotetraploid Brassica napus Reveals Homoeologous Exchanges between Subgenomes.</title>
        <authorList>
            <person name="Davis J.T."/>
        </authorList>
    </citation>
    <scope>NUCLEOTIDE SEQUENCE [LARGE SCALE GENOMIC DNA]</scope>
    <source>
        <strain evidence="8">cv. Da-Ae</strain>
        <tissue evidence="7">Seedling</tissue>
    </source>
</reference>
<dbReference type="InterPro" id="IPR000504">
    <property type="entry name" value="RRM_dom"/>
</dbReference>
<dbReference type="InterPro" id="IPR050825">
    <property type="entry name" value="RBM42_RBP45_47-like"/>
</dbReference>
<evidence type="ECO:0000259" key="6">
    <source>
        <dbReference type="PROSITE" id="PS51806"/>
    </source>
</evidence>
<evidence type="ECO:0008006" key="9">
    <source>
        <dbReference type="Google" id="ProtNLM"/>
    </source>
</evidence>
<dbReference type="PROSITE" id="PS51806">
    <property type="entry name" value="DOG1"/>
    <property type="match status" value="1"/>
</dbReference>
<evidence type="ECO:0000256" key="2">
    <source>
        <dbReference type="ARBA" id="ARBA00022884"/>
    </source>
</evidence>
<keyword evidence="2 3" id="KW-0694">RNA-binding</keyword>
<feature type="domain" description="RRM" evidence="5">
    <location>
        <begin position="436"/>
        <end position="512"/>
    </location>
</feature>
<feature type="domain" description="RRM" evidence="5">
    <location>
        <begin position="527"/>
        <end position="604"/>
    </location>
</feature>
<evidence type="ECO:0000259" key="5">
    <source>
        <dbReference type="PROSITE" id="PS50102"/>
    </source>
</evidence>
<evidence type="ECO:0000256" key="3">
    <source>
        <dbReference type="PROSITE-ProRule" id="PRU00176"/>
    </source>
</evidence>